<dbReference type="AlphaFoldDB" id="A0ABD1GTW5"/>
<organism evidence="2 3">
    <name type="scientific">Salvia divinorum</name>
    <name type="common">Maria pastora</name>
    <name type="synonym">Diviner's sage</name>
    <dbReference type="NCBI Taxonomy" id="28513"/>
    <lineage>
        <taxon>Eukaryota</taxon>
        <taxon>Viridiplantae</taxon>
        <taxon>Streptophyta</taxon>
        <taxon>Embryophyta</taxon>
        <taxon>Tracheophyta</taxon>
        <taxon>Spermatophyta</taxon>
        <taxon>Magnoliopsida</taxon>
        <taxon>eudicotyledons</taxon>
        <taxon>Gunneridae</taxon>
        <taxon>Pentapetalae</taxon>
        <taxon>asterids</taxon>
        <taxon>lamiids</taxon>
        <taxon>Lamiales</taxon>
        <taxon>Lamiaceae</taxon>
        <taxon>Nepetoideae</taxon>
        <taxon>Mentheae</taxon>
        <taxon>Salviinae</taxon>
        <taxon>Salvia</taxon>
        <taxon>Salvia subgen. Calosphace</taxon>
    </lineage>
</organism>
<keyword evidence="3" id="KW-1185">Reference proteome</keyword>
<proteinExistence type="predicted"/>
<dbReference type="InterPro" id="IPR001245">
    <property type="entry name" value="Ser-Thr/Tyr_kinase_cat_dom"/>
</dbReference>
<dbReference type="SUPFAM" id="SSF56112">
    <property type="entry name" value="Protein kinase-like (PK-like)"/>
    <property type="match status" value="1"/>
</dbReference>
<accession>A0ABD1GTW5</accession>
<evidence type="ECO:0000313" key="3">
    <source>
        <dbReference type="Proteomes" id="UP001567538"/>
    </source>
</evidence>
<dbReference type="PANTHER" id="PTHR23257:SF878">
    <property type="entry name" value="PAS DOMAIN-CONTAINING PROTEIN TYROSINE KINASE FAMILY PROTEIN"/>
    <property type="match status" value="1"/>
</dbReference>
<dbReference type="Pfam" id="PF07714">
    <property type="entry name" value="PK_Tyr_Ser-Thr"/>
    <property type="match status" value="1"/>
</dbReference>
<dbReference type="InterPro" id="IPR050167">
    <property type="entry name" value="Ser_Thr_protein_kinase"/>
</dbReference>
<dbReference type="EMBL" id="JBEAFC010000007">
    <property type="protein sequence ID" value="KAL1547594.1"/>
    <property type="molecule type" value="Genomic_DNA"/>
</dbReference>
<reference evidence="2 3" key="1">
    <citation type="submission" date="2024-06" db="EMBL/GenBank/DDBJ databases">
        <title>A chromosome level genome sequence of Diviner's sage (Salvia divinorum).</title>
        <authorList>
            <person name="Ford S.A."/>
            <person name="Ro D.-K."/>
            <person name="Ness R.W."/>
            <person name="Phillips M.A."/>
        </authorList>
    </citation>
    <scope>NUCLEOTIDE SEQUENCE [LARGE SCALE GENOMIC DNA]</scope>
    <source>
        <strain evidence="2">SAF-2024a</strain>
        <tissue evidence="2">Leaf</tissue>
    </source>
</reference>
<protein>
    <submittedName>
        <fullName evidence="2">Mitogen-activated protein kinase kinase kinase</fullName>
        <ecNumber evidence="2">2.7.11.25</ecNumber>
    </submittedName>
</protein>
<sequence>MSSVNYFSLTQWMAPPEVLRNEPSTEKSDVFSFGVIPWELMTERILWSDLKQSHHVQDTTVVLWLYLSIIIHEECWASNPEDQPSFKDMIPKLENLLVQASGGGVTRAASQP</sequence>
<comment type="caution">
    <text evidence="2">The sequence shown here is derived from an EMBL/GenBank/DDBJ whole genome shotgun (WGS) entry which is preliminary data.</text>
</comment>
<gene>
    <name evidence="2" type="ORF">AAHA92_15932</name>
</gene>
<dbReference type="PANTHER" id="PTHR23257">
    <property type="entry name" value="SERINE-THREONINE PROTEIN KINASE"/>
    <property type="match status" value="1"/>
</dbReference>
<keyword evidence="2" id="KW-0418">Kinase</keyword>
<dbReference type="PROSITE" id="PS50011">
    <property type="entry name" value="PROTEIN_KINASE_DOM"/>
    <property type="match status" value="1"/>
</dbReference>
<dbReference type="InterPro" id="IPR000719">
    <property type="entry name" value="Prot_kinase_dom"/>
</dbReference>
<name>A0ABD1GTW5_SALDI</name>
<evidence type="ECO:0000313" key="2">
    <source>
        <dbReference type="EMBL" id="KAL1547594.1"/>
    </source>
</evidence>
<dbReference type="Proteomes" id="UP001567538">
    <property type="component" value="Unassembled WGS sequence"/>
</dbReference>
<feature type="domain" description="Protein kinase" evidence="1">
    <location>
        <begin position="1"/>
        <end position="97"/>
    </location>
</feature>
<dbReference type="Gene3D" id="1.10.510.10">
    <property type="entry name" value="Transferase(Phosphotransferase) domain 1"/>
    <property type="match status" value="1"/>
</dbReference>
<keyword evidence="2" id="KW-0808">Transferase</keyword>
<evidence type="ECO:0000259" key="1">
    <source>
        <dbReference type="PROSITE" id="PS50011"/>
    </source>
</evidence>
<dbReference type="GO" id="GO:0004709">
    <property type="term" value="F:MAP kinase kinase kinase activity"/>
    <property type="evidence" value="ECO:0007669"/>
    <property type="project" value="UniProtKB-EC"/>
</dbReference>
<dbReference type="EC" id="2.7.11.25" evidence="2"/>
<dbReference type="InterPro" id="IPR011009">
    <property type="entry name" value="Kinase-like_dom_sf"/>
</dbReference>